<dbReference type="PANTHER" id="PTHR45632:SF14">
    <property type="entry name" value="KELCH-LIKE PROTEIN 33"/>
    <property type="match status" value="1"/>
</dbReference>
<evidence type="ECO:0000256" key="2">
    <source>
        <dbReference type="ARBA" id="ARBA00022737"/>
    </source>
</evidence>
<dbReference type="FunFam" id="1.25.40.420:FF:000001">
    <property type="entry name" value="Kelch-like family member 12"/>
    <property type="match status" value="1"/>
</dbReference>
<evidence type="ECO:0000256" key="3">
    <source>
        <dbReference type="SAM" id="MobiDB-lite"/>
    </source>
</evidence>
<evidence type="ECO:0000256" key="1">
    <source>
        <dbReference type="ARBA" id="ARBA00022441"/>
    </source>
</evidence>
<dbReference type="CDD" id="cd18186">
    <property type="entry name" value="BTB_POZ_ZBTB_KLHL-like"/>
    <property type="match status" value="1"/>
</dbReference>
<dbReference type="Pfam" id="PF24681">
    <property type="entry name" value="Kelch_KLHDC2_KLHL20_DRC7"/>
    <property type="match status" value="1"/>
</dbReference>
<dbReference type="InterPro" id="IPR011333">
    <property type="entry name" value="SKP1/BTB/POZ_sf"/>
</dbReference>
<dbReference type="Pfam" id="PF21536">
    <property type="entry name" value="BTB_KLHL33"/>
    <property type="match status" value="1"/>
</dbReference>
<reference key="1">
    <citation type="journal article" date="2007" name="Nature">
        <title>The medaka draft genome and insights into vertebrate genome evolution.</title>
        <authorList>
            <person name="Kasahara M."/>
            <person name="Naruse K."/>
            <person name="Sasaki S."/>
            <person name="Nakatani Y."/>
            <person name="Qu W."/>
            <person name="Ahsan B."/>
            <person name="Yamada T."/>
            <person name="Nagayasu Y."/>
            <person name="Doi K."/>
            <person name="Kasai Y."/>
            <person name="Jindo T."/>
            <person name="Kobayashi D."/>
            <person name="Shimada A."/>
            <person name="Toyoda A."/>
            <person name="Kuroki Y."/>
            <person name="Fujiyama A."/>
            <person name="Sasaki T."/>
            <person name="Shimizu A."/>
            <person name="Asakawa S."/>
            <person name="Shimizu N."/>
            <person name="Hashimoto S."/>
            <person name="Yang J."/>
            <person name="Lee Y."/>
            <person name="Matsushima K."/>
            <person name="Sugano S."/>
            <person name="Sakaizumi M."/>
            <person name="Narita T."/>
            <person name="Ohishi K."/>
            <person name="Haga S."/>
            <person name="Ohta F."/>
            <person name="Nomoto H."/>
            <person name="Nogata K."/>
            <person name="Morishita T."/>
            <person name="Endo T."/>
            <person name="Shin-I T."/>
            <person name="Takeda H."/>
            <person name="Morishita S."/>
            <person name="Kohara Y."/>
        </authorList>
    </citation>
    <scope>NUCLEOTIDE SEQUENCE [LARGE SCALE GENOMIC DNA]</scope>
    <source>
        <strain>Hd-rR</strain>
    </source>
</reference>
<sequence>MQGMEDHWRTFRPHLHEEKGGAEATVHSAASMTIPLPEDSDLLCYTLQSHPQSLFSRLQVLREEGLLLDCTFHVQGNMFRAHRLLLAASSQTPQMFLGSKQKPQSEAEESSHCLTPLGLRAALEFAYSGKVDLGGEEGVQEVLDTCQHLNFERLRERSKSGVTTSAEKETKKTLENIRNLWDRGEGCDITIRAESGESFPAHRLILAAGGDYFRALLCGGLRESREDVVWLRGVPGWMLESILHFFYTGQLWLGWSQIWELTGALLQFQLEGALSLCTDFLRERMDESSCADVLVLAETHGLVQLVQAAEDYILTHFQKVSAEESFKAVPLVLLSRLLQNDSLCVESEMEVFRAVVGWVEDQPEDRLPSLPDLLRHVRTPLLSRSELQEVLRCPLLLGSPEAKGAVKVLKSLVNGSYRGPECGPRTPNQVLALVGGDTVDEDFMKRVPSRTVWSAQQFHRGPGLIREIEWKLVTNIPEPARFRHCVCLLNSKLYVLGGRKYYGSLDVLKSAFRFDVLQKKWEKLPDMLRQRDYFSVVCLRGRIYALGGSWTHSQCLDEVESYCPEENSWRQDHPLDTAVYGHAAAVLEEQIYISGGCDSQHRCFPTMCGYDPVWGCFPRAPMSAGLGRAGHAMLVLGSRLVVAGGLQPLCPGFGDQLLCEVYDPRSDSWSSFPTLPLPHLSPGATVHDGRLYVVGGSSADTARDSKWVHCYDSKKGCWENLGAMPFPYTDLAVCFLPSPDLPVKQLSHQ</sequence>
<keyword evidence="2" id="KW-0677">Repeat</keyword>
<feature type="domain" description="BTB" evidence="4">
    <location>
        <begin position="68"/>
        <end position="135"/>
    </location>
</feature>
<reference evidence="5" key="4">
    <citation type="submission" date="2025-09" db="UniProtKB">
        <authorList>
            <consortium name="Ensembl"/>
        </authorList>
    </citation>
    <scope>IDENTIFICATION</scope>
    <source>
        <strain evidence="5">HNI</strain>
    </source>
</reference>
<feature type="region of interest" description="Disordered" evidence="3">
    <location>
        <begin position="1"/>
        <end position="20"/>
    </location>
</feature>
<dbReference type="SUPFAM" id="SSF54695">
    <property type="entry name" value="POZ domain"/>
    <property type="match status" value="2"/>
</dbReference>
<dbReference type="PROSITE" id="PS50097">
    <property type="entry name" value="BTB"/>
    <property type="match status" value="2"/>
</dbReference>
<dbReference type="InterPro" id="IPR006652">
    <property type="entry name" value="Kelch_1"/>
</dbReference>
<feature type="domain" description="BTB" evidence="4">
    <location>
        <begin position="187"/>
        <end position="255"/>
    </location>
</feature>
<keyword evidence="1" id="KW-0880">Kelch repeat</keyword>
<dbReference type="Ensembl" id="ENSORLT00020033870.1">
    <property type="protein sequence ID" value="ENSORLP00020016414.1"/>
    <property type="gene ID" value="ENSORLG00020017447.1"/>
</dbReference>
<dbReference type="InterPro" id="IPR000210">
    <property type="entry name" value="BTB/POZ_dom"/>
</dbReference>
<dbReference type="Gene3D" id="3.30.710.10">
    <property type="entry name" value="Potassium Channel Kv1.1, Chain A"/>
    <property type="match status" value="2"/>
</dbReference>
<evidence type="ECO:0000313" key="5">
    <source>
        <dbReference type="Ensembl" id="ENSORLP00020016414.1"/>
    </source>
</evidence>
<dbReference type="Pfam" id="PF07707">
    <property type="entry name" value="BACK"/>
    <property type="match status" value="1"/>
</dbReference>
<dbReference type="PANTHER" id="PTHR45632">
    <property type="entry name" value="LD33804P"/>
    <property type="match status" value="1"/>
</dbReference>
<reference evidence="5" key="3">
    <citation type="submission" date="2025-08" db="UniProtKB">
        <authorList>
            <consortium name="Ensembl"/>
        </authorList>
    </citation>
    <scope>IDENTIFICATION</scope>
    <source>
        <strain evidence="5">HNI</strain>
    </source>
</reference>
<dbReference type="SUPFAM" id="SSF117281">
    <property type="entry name" value="Kelch motif"/>
    <property type="match status" value="1"/>
</dbReference>
<dbReference type="AlphaFoldDB" id="A0A3P9L6T7"/>
<dbReference type="SMART" id="SM00225">
    <property type="entry name" value="BTB"/>
    <property type="match status" value="2"/>
</dbReference>
<accession>A0A3P9L6T7</accession>
<evidence type="ECO:0000313" key="6">
    <source>
        <dbReference type="Proteomes" id="UP000265180"/>
    </source>
</evidence>
<dbReference type="Pfam" id="PF01344">
    <property type="entry name" value="Kelch_1"/>
    <property type="match status" value="1"/>
</dbReference>
<dbReference type="SMART" id="SM00875">
    <property type="entry name" value="BACK"/>
    <property type="match status" value="1"/>
</dbReference>
<proteinExistence type="predicted"/>
<evidence type="ECO:0000259" key="4">
    <source>
        <dbReference type="PROSITE" id="PS50097"/>
    </source>
</evidence>
<dbReference type="InterPro" id="IPR015915">
    <property type="entry name" value="Kelch-typ_b-propeller"/>
</dbReference>
<protein>
    <recommendedName>
        <fullName evidence="4">BTB domain-containing protein</fullName>
    </recommendedName>
</protein>
<dbReference type="Gene3D" id="2.120.10.80">
    <property type="entry name" value="Kelch-type beta propeller"/>
    <property type="match status" value="1"/>
</dbReference>
<name>A0A3P9L6T7_ORYLA</name>
<organism evidence="5 6">
    <name type="scientific">Oryzias latipes</name>
    <name type="common">Japanese rice fish</name>
    <name type="synonym">Japanese killifish</name>
    <dbReference type="NCBI Taxonomy" id="8090"/>
    <lineage>
        <taxon>Eukaryota</taxon>
        <taxon>Metazoa</taxon>
        <taxon>Chordata</taxon>
        <taxon>Craniata</taxon>
        <taxon>Vertebrata</taxon>
        <taxon>Euteleostomi</taxon>
        <taxon>Actinopterygii</taxon>
        <taxon>Neopterygii</taxon>
        <taxon>Teleostei</taxon>
        <taxon>Neoteleostei</taxon>
        <taxon>Acanthomorphata</taxon>
        <taxon>Ovalentaria</taxon>
        <taxon>Atherinomorphae</taxon>
        <taxon>Beloniformes</taxon>
        <taxon>Adrianichthyidae</taxon>
        <taxon>Oryziinae</taxon>
        <taxon>Oryzias</taxon>
    </lineage>
</organism>
<dbReference type="Pfam" id="PF00651">
    <property type="entry name" value="BTB"/>
    <property type="match status" value="1"/>
</dbReference>
<dbReference type="InterPro" id="IPR011705">
    <property type="entry name" value="BACK"/>
</dbReference>
<reference evidence="5 6" key="2">
    <citation type="submission" date="2017-04" db="EMBL/GenBank/DDBJ databases">
        <title>CpG methylation of centromeres and impact of large insertions on vertebrate speciation.</title>
        <authorList>
            <person name="Ichikawa K."/>
            <person name="Yoshimura J."/>
            <person name="Morishita S."/>
        </authorList>
    </citation>
    <scope>NUCLEOTIDE SEQUENCE</scope>
    <source>
        <strain evidence="5 6">HNI</strain>
    </source>
</reference>
<dbReference type="Proteomes" id="UP000265180">
    <property type="component" value="Chromosome 18"/>
</dbReference>
<dbReference type="Gene3D" id="1.25.40.420">
    <property type="match status" value="1"/>
</dbReference>
<dbReference type="SMART" id="SM00612">
    <property type="entry name" value="Kelch"/>
    <property type="match status" value="5"/>
</dbReference>